<organism evidence="3 4">
    <name type="scientific">Halovulum dunhuangense</name>
    <dbReference type="NCBI Taxonomy" id="1505036"/>
    <lineage>
        <taxon>Bacteria</taxon>
        <taxon>Pseudomonadati</taxon>
        <taxon>Pseudomonadota</taxon>
        <taxon>Alphaproteobacteria</taxon>
        <taxon>Rhodobacterales</taxon>
        <taxon>Paracoccaceae</taxon>
        <taxon>Halovulum</taxon>
    </lineage>
</organism>
<dbReference type="PANTHER" id="PTHR30203">
    <property type="entry name" value="OUTER MEMBRANE CATION EFFLUX PROTEIN"/>
    <property type="match status" value="1"/>
</dbReference>
<dbReference type="RefSeq" id="WP_171323927.1">
    <property type="nucleotide sequence ID" value="NZ_JABFBC010000001.1"/>
</dbReference>
<accession>A0A849L220</accession>
<name>A0A849L220_9RHOB</name>
<dbReference type="GO" id="GO:0005886">
    <property type="term" value="C:plasma membrane"/>
    <property type="evidence" value="ECO:0007669"/>
    <property type="project" value="UniProtKB-SubCell"/>
</dbReference>
<dbReference type="PANTHER" id="PTHR30203:SF30">
    <property type="entry name" value="OUTER MEMBRANE PROTEIN-RELATED"/>
    <property type="match status" value="1"/>
</dbReference>
<keyword evidence="2" id="KW-0564">Palmitate</keyword>
<dbReference type="InterPro" id="IPR010131">
    <property type="entry name" value="MdtP/NodT-like"/>
</dbReference>
<dbReference type="Proteomes" id="UP000572377">
    <property type="component" value="Unassembled WGS sequence"/>
</dbReference>
<reference evidence="3 4" key="1">
    <citation type="submission" date="2020-05" db="EMBL/GenBank/DDBJ databases">
        <title>Gimesia benthica sp. nov., a novel planctomycete isolated from a deep-sea water sample of the Northwest Indian Ocean.</title>
        <authorList>
            <person name="Wang J."/>
            <person name="Ruan C."/>
            <person name="Song L."/>
            <person name="Zhu Y."/>
            <person name="Li A."/>
            <person name="Zheng X."/>
            <person name="Wang L."/>
            <person name="Lu Z."/>
            <person name="Huang Y."/>
            <person name="Du W."/>
            <person name="Zhou Y."/>
            <person name="Huang L."/>
            <person name="Dai X."/>
        </authorList>
    </citation>
    <scope>NUCLEOTIDE SEQUENCE [LARGE SCALE GENOMIC DNA]</scope>
    <source>
        <strain evidence="3 4">YYQ-30</strain>
    </source>
</reference>
<keyword evidence="2" id="KW-1134">Transmembrane beta strand</keyword>
<dbReference type="Gene3D" id="2.20.200.10">
    <property type="entry name" value="Outer membrane efflux proteins (OEP)"/>
    <property type="match status" value="1"/>
</dbReference>
<keyword evidence="4" id="KW-1185">Reference proteome</keyword>
<dbReference type="PROSITE" id="PS51257">
    <property type="entry name" value="PROKAR_LIPOPROTEIN"/>
    <property type="match status" value="1"/>
</dbReference>
<evidence type="ECO:0000313" key="3">
    <source>
        <dbReference type="EMBL" id="NNU80292.1"/>
    </source>
</evidence>
<evidence type="ECO:0000256" key="1">
    <source>
        <dbReference type="ARBA" id="ARBA00007613"/>
    </source>
</evidence>
<gene>
    <name evidence="3" type="ORF">HMH01_07545</name>
</gene>
<comment type="caution">
    <text evidence="3">The sequence shown here is derived from an EMBL/GenBank/DDBJ whole genome shotgun (WGS) entry which is preliminary data.</text>
</comment>
<dbReference type="EMBL" id="JABFBC010000001">
    <property type="protein sequence ID" value="NNU80292.1"/>
    <property type="molecule type" value="Genomic_DNA"/>
</dbReference>
<proteinExistence type="inferred from homology"/>
<keyword evidence="2" id="KW-0812">Transmembrane</keyword>
<comment type="subcellular location">
    <subcellularLocation>
        <location evidence="2">Cell membrane</location>
        <topology evidence="2">Lipid-anchor</topology>
    </subcellularLocation>
</comment>
<evidence type="ECO:0000256" key="2">
    <source>
        <dbReference type="RuleBase" id="RU362097"/>
    </source>
</evidence>
<protein>
    <submittedName>
        <fullName evidence="3">Efflux transporter outer membrane subunit</fullName>
    </submittedName>
</protein>
<dbReference type="InterPro" id="IPR003423">
    <property type="entry name" value="OMP_efflux"/>
</dbReference>
<dbReference type="NCBIfam" id="TIGR01845">
    <property type="entry name" value="outer_NodT"/>
    <property type="match status" value="1"/>
</dbReference>
<dbReference type="Gene3D" id="1.20.1600.10">
    <property type="entry name" value="Outer membrane efflux proteins (OEP)"/>
    <property type="match status" value="1"/>
</dbReference>
<sequence length="462" mass="48989">MYTYRIGLAFLTTAGLAACDVSEPYQPPEMTMPATFAEGSSASVGETRAIAWWGAFGDRRLDQLVAAGLAQNLDIRIARERVAAAGAVARGAGVPFAGGIGADGGYRGGSPDDPTERYATGALRVSWVADLFGGLGSERRAAAAELDAAGYGVEAARLLFVAELTAAYIDARFFQESIALTRQTLASRQRTLDLTNRLFDAASATALDVAQARGLVDETRAQLPVLETGFRRAAHRVSTLMGQPADTYVGFLSSGAPQPWPRRIYGAGVPADLLRNRPDIHIAERDLAAATARIGIARADLYPSIGLLGVITGTAAAKSPDESTWSFGPIINIPLFGRERLNATVSQREAQARTQMLVWQNTVLRAVEEVQNGIVGLGRDRDAVGAQRRAVNSLAEALRLAQESYERGETSLLAVLDAERAVGRARNELAAANRRHAQTFVALNTAIGAGRGLESRGDGQGS</sequence>
<evidence type="ECO:0000313" key="4">
    <source>
        <dbReference type="Proteomes" id="UP000572377"/>
    </source>
</evidence>
<keyword evidence="2" id="KW-0449">Lipoprotein</keyword>
<comment type="similarity">
    <text evidence="1 2">Belongs to the outer membrane factor (OMF) (TC 1.B.17) family.</text>
</comment>
<keyword evidence="2" id="KW-0472">Membrane</keyword>
<dbReference type="Pfam" id="PF02321">
    <property type="entry name" value="OEP"/>
    <property type="match status" value="2"/>
</dbReference>
<dbReference type="GO" id="GO:0015562">
    <property type="term" value="F:efflux transmembrane transporter activity"/>
    <property type="evidence" value="ECO:0007669"/>
    <property type="project" value="InterPro"/>
</dbReference>
<dbReference type="AlphaFoldDB" id="A0A849L220"/>
<dbReference type="SUPFAM" id="SSF56954">
    <property type="entry name" value="Outer membrane efflux proteins (OEP)"/>
    <property type="match status" value="1"/>
</dbReference>